<keyword evidence="2" id="KW-0472">Membrane</keyword>
<keyword evidence="4" id="KW-1185">Reference proteome</keyword>
<evidence type="ECO:0000256" key="1">
    <source>
        <dbReference type="SAM" id="MobiDB-lite"/>
    </source>
</evidence>
<evidence type="ECO:0000313" key="4">
    <source>
        <dbReference type="Proteomes" id="UP001341840"/>
    </source>
</evidence>
<feature type="region of interest" description="Disordered" evidence="1">
    <location>
        <begin position="28"/>
        <end position="51"/>
    </location>
</feature>
<feature type="transmembrane region" description="Helical" evidence="2">
    <location>
        <begin position="58"/>
        <end position="77"/>
    </location>
</feature>
<evidence type="ECO:0000313" key="3">
    <source>
        <dbReference type="EMBL" id="MED6147928.1"/>
    </source>
</evidence>
<keyword evidence="2" id="KW-0812">Transmembrane</keyword>
<sequence length="82" mass="9038">MGVLRRWLLGGNAINLMADSYPQYSVGKAKTPAETTSPTLSNESPKHSKPEDDAVGCIWWSWAMSMCSIVFCTLISLSRSRT</sequence>
<name>A0ABU6TIZ7_9FABA</name>
<feature type="compositionally biased region" description="Polar residues" evidence="1">
    <location>
        <begin position="33"/>
        <end position="43"/>
    </location>
</feature>
<gene>
    <name evidence="3" type="ORF">PIB30_048427</name>
</gene>
<dbReference type="EMBL" id="JASCZI010090938">
    <property type="protein sequence ID" value="MED6147928.1"/>
    <property type="molecule type" value="Genomic_DNA"/>
</dbReference>
<proteinExistence type="predicted"/>
<dbReference type="Proteomes" id="UP001341840">
    <property type="component" value="Unassembled WGS sequence"/>
</dbReference>
<protein>
    <submittedName>
        <fullName evidence="3">Uncharacterized protein</fullName>
    </submittedName>
</protein>
<evidence type="ECO:0000256" key="2">
    <source>
        <dbReference type="SAM" id="Phobius"/>
    </source>
</evidence>
<reference evidence="3 4" key="1">
    <citation type="journal article" date="2023" name="Plants (Basel)">
        <title>Bridging the Gap: Combining Genomics and Transcriptomics Approaches to Understand Stylosanthes scabra, an Orphan Legume from the Brazilian Caatinga.</title>
        <authorList>
            <person name="Ferreira-Neto J.R.C."/>
            <person name="da Silva M.D."/>
            <person name="Binneck E."/>
            <person name="de Melo N.F."/>
            <person name="da Silva R.H."/>
            <person name="de Melo A.L.T.M."/>
            <person name="Pandolfi V."/>
            <person name="Bustamante F.O."/>
            <person name="Brasileiro-Vidal A.C."/>
            <person name="Benko-Iseppon A.M."/>
        </authorList>
    </citation>
    <scope>NUCLEOTIDE SEQUENCE [LARGE SCALE GENOMIC DNA]</scope>
    <source>
        <tissue evidence="3">Leaves</tissue>
    </source>
</reference>
<organism evidence="3 4">
    <name type="scientific">Stylosanthes scabra</name>
    <dbReference type="NCBI Taxonomy" id="79078"/>
    <lineage>
        <taxon>Eukaryota</taxon>
        <taxon>Viridiplantae</taxon>
        <taxon>Streptophyta</taxon>
        <taxon>Embryophyta</taxon>
        <taxon>Tracheophyta</taxon>
        <taxon>Spermatophyta</taxon>
        <taxon>Magnoliopsida</taxon>
        <taxon>eudicotyledons</taxon>
        <taxon>Gunneridae</taxon>
        <taxon>Pentapetalae</taxon>
        <taxon>rosids</taxon>
        <taxon>fabids</taxon>
        <taxon>Fabales</taxon>
        <taxon>Fabaceae</taxon>
        <taxon>Papilionoideae</taxon>
        <taxon>50 kb inversion clade</taxon>
        <taxon>dalbergioids sensu lato</taxon>
        <taxon>Dalbergieae</taxon>
        <taxon>Pterocarpus clade</taxon>
        <taxon>Stylosanthes</taxon>
    </lineage>
</organism>
<accession>A0ABU6TIZ7</accession>
<keyword evidence="2" id="KW-1133">Transmembrane helix</keyword>
<comment type="caution">
    <text evidence="3">The sequence shown here is derived from an EMBL/GenBank/DDBJ whole genome shotgun (WGS) entry which is preliminary data.</text>
</comment>